<sequence length="18" mass="2121">MIFQIPQVQMINLEELSS</sequence>
<protein>
    <submittedName>
        <fullName evidence="1">Uncharacterized protein</fullName>
    </submittedName>
</protein>
<dbReference type="EMBL" id="GBRH01255555">
    <property type="protein sequence ID" value="JAD42340.1"/>
    <property type="molecule type" value="Transcribed_RNA"/>
</dbReference>
<organism evidence="1">
    <name type="scientific">Arundo donax</name>
    <name type="common">Giant reed</name>
    <name type="synonym">Donax arundinaceus</name>
    <dbReference type="NCBI Taxonomy" id="35708"/>
    <lineage>
        <taxon>Eukaryota</taxon>
        <taxon>Viridiplantae</taxon>
        <taxon>Streptophyta</taxon>
        <taxon>Embryophyta</taxon>
        <taxon>Tracheophyta</taxon>
        <taxon>Spermatophyta</taxon>
        <taxon>Magnoliopsida</taxon>
        <taxon>Liliopsida</taxon>
        <taxon>Poales</taxon>
        <taxon>Poaceae</taxon>
        <taxon>PACMAD clade</taxon>
        <taxon>Arundinoideae</taxon>
        <taxon>Arundineae</taxon>
        <taxon>Arundo</taxon>
    </lineage>
</organism>
<reference evidence="1" key="1">
    <citation type="submission" date="2014-09" db="EMBL/GenBank/DDBJ databases">
        <authorList>
            <person name="Magalhaes I.L.F."/>
            <person name="Oliveira U."/>
            <person name="Santos F.R."/>
            <person name="Vidigal T.H.D.A."/>
            <person name="Brescovit A.D."/>
            <person name="Santos A.J."/>
        </authorList>
    </citation>
    <scope>NUCLEOTIDE SEQUENCE</scope>
    <source>
        <tissue evidence="1">Shoot tissue taken approximately 20 cm above the soil surface</tissue>
    </source>
</reference>
<evidence type="ECO:0000313" key="1">
    <source>
        <dbReference type="EMBL" id="JAD42340.1"/>
    </source>
</evidence>
<accession>A0A0A9A009</accession>
<name>A0A0A9A009_ARUDO</name>
<reference evidence="1" key="2">
    <citation type="journal article" date="2015" name="Data Brief">
        <title>Shoot transcriptome of the giant reed, Arundo donax.</title>
        <authorList>
            <person name="Barrero R.A."/>
            <person name="Guerrero F.D."/>
            <person name="Moolhuijzen P."/>
            <person name="Goolsby J.A."/>
            <person name="Tidwell J."/>
            <person name="Bellgard S.E."/>
            <person name="Bellgard M.I."/>
        </authorList>
    </citation>
    <scope>NUCLEOTIDE SEQUENCE</scope>
    <source>
        <tissue evidence="1">Shoot tissue taken approximately 20 cm above the soil surface</tissue>
    </source>
</reference>
<proteinExistence type="predicted"/>
<dbReference type="AlphaFoldDB" id="A0A0A9A009"/>